<evidence type="ECO:0000313" key="3">
    <source>
        <dbReference type="EMBL" id="CAL2082173.1"/>
    </source>
</evidence>
<dbReference type="Gene3D" id="3.40.50.11780">
    <property type="match status" value="2"/>
</dbReference>
<dbReference type="Pfam" id="PF17482">
    <property type="entry name" value="Phage_sheath_1C"/>
    <property type="match status" value="1"/>
</dbReference>
<name>A0ABP1EJI7_9FLAO</name>
<comment type="similarity">
    <text evidence="1">Belongs to the myoviridae tail sheath protein family.</text>
</comment>
<dbReference type="RefSeq" id="WP_348711231.1">
    <property type="nucleotide sequence ID" value="NZ_CAXIXY010000003.1"/>
</dbReference>
<sequence>MSAYKTPGVYVEEIVKFPPSVAQVETAIPAFIGYTEKAKKKIDGDLANKPTRITSLLEYETYFGFARKETGITVTVTDTHVDGEQDRTLKVEAPTSPKPYLMYYAMQMYFANGGGPCYIVSVDTYVNDLGNENSISFDDLNDGLDKLRKEDEPTLIVFPDAKKLSEVDFYTLYNNALIQCNEMQDRFAIIDTHTSTDSVADALAARNRLNLEKDYLKYGAVYYPHLKTILDYRYDEESIEITHTTDLPSAIAEATAQLEAYKVDFAAENDLLRDTSDADLGYIGVAKKKITDDLDAADFTGETYATLKTRVSELSITVEKVIGSLNNLTSMAGLIEDSGNAAANSVKDEVGGADPIYTDITGQVTTINDIFVGTDKVNEVSEALQLALDNISKANSKAKLETQVNAISTELNKVYVHASTDVFTDAEGELDTLITNVKAGDSTDVNNGELNGRTLKSIENIYSQVYNEIKTEIGALPVELPPSSTMAGIYARVDSDRGVWKAPANVGTNYVLEPSLQISSDEQRDLNVDAVAGKSINAIRTFVGKGNLVWGARTLAGNDNEWRYVSVRRFFNMAEESIKKATEQFVFEPNDKNTWVRVKAMIDNFLTQQWRVGALAGPTPDKAFYVSVGLGETMTAQDILEGNMIIEIGMAVVRPAEFIILKFSHKMQEA</sequence>
<keyword evidence="4" id="KW-1185">Reference proteome</keyword>
<organism evidence="3 4">
    <name type="scientific">Tenacibaculum platacis</name>
    <dbReference type="NCBI Taxonomy" id="3137852"/>
    <lineage>
        <taxon>Bacteria</taxon>
        <taxon>Pseudomonadati</taxon>
        <taxon>Bacteroidota</taxon>
        <taxon>Flavobacteriia</taxon>
        <taxon>Flavobacteriales</taxon>
        <taxon>Flavobacteriaceae</taxon>
        <taxon>Tenacibaculum</taxon>
    </lineage>
</organism>
<evidence type="ECO:0000313" key="4">
    <source>
        <dbReference type="Proteomes" id="UP001497416"/>
    </source>
</evidence>
<dbReference type="PANTHER" id="PTHR35861:SF1">
    <property type="entry name" value="PHAGE TAIL SHEATH PROTEIN"/>
    <property type="match status" value="1"/>
</dbReference>
<dbReference type="Proteomes" id="UP001497416">
    <property type="component" value="Unassembled WGS sequence"/>
</dbReference>
<evidence type="ECO:0000256" key="1">
    <source>
        <dbReference type="ARBA" id="ARBA00008005"/>
    </source>
</evidence>
<gene>
    <name evidence="3" type="ORF">T190607A01A_11317</name>
</gene>
<comment type="caution">
    <text evidence="3">The sequence shown here is derived from an EMBL/GenBank/DDBJ whole genome shotgun (WGS) entry which is preliminary data.</text>
</comment>
<evidence type="ECO:0000259" key="2">
    <source>
        <dbReference type="Pfam" id="PF17482"/>
    </source>
</evidence>
<reference evidence="3 4" key="1">
    <citation type="submission" date="2024-05" db="EMBL/GenBank/DDBJ databases">
        <authorList>
            <person name="Duchaud E."/>
        </authorList>
    </citation>
    <scope>NUCLEOTIDE SEQUENCE [LARGE SCALE GENOMIC DNA]</scope>
    <source>
        <strain evidence="3">Ena-SAMPLE-TAB-13-05-2024-13:56:06:370-140302</strain>
    </source>
</reference>
<proteinExistence type="inferred from homology"/>
<protein>
    <recommendedName>
        <fullName evidence="2">Tail sheath protein C-terminal domain-containing protein</fullName>
    </recommendedName>
</protein>
<dbReference type="EMBL" id="CAXIXY010000003">
    <property type="protein sequence ID" value="CAL2082173.1"/>
    <property type="molecule type" value="Genomic_DNA"/>
</dbReference>
<accession>A0ABP1EJI7</accession>
<dbReference type="InterPro" id="IPR052042">
    <property type="entry name" value="Tail_sheath_structural"/>
</dbReference>
<dbReference type="InterPro" id="IPR020287">
    <property type="entry name" value="Tail_sheath_C"/>
</dbReference>
<feature type="domain" description="Tail sheath protein C-terminal" evidence="2">
    <location>
        <begin position="559"/>
        <end position="663"/>
    </location>
</feature>
<dbReference type="PANTHER" id="PTHR35861">
    <property type="match status" value="1"/>
</dbReference>